<sequence length="312" mass="36575">MNKKQTLAFHIGAHKTATTHFQNTLALLEDELKGDGVRYFPLDVVRQKFNSFYFMHDMKKRLFSYSPEFLKIKWLEDIFNISGDYQRYLFSEENMLGSMDSLLDAKKPYPLMNERLNFIQSLSKKYDIEIFLSIRNFADIYPGAYTTALRFYPEVILNARNNLLKNLETDTLPSWYSLIKRLRDIFPTIPVTVWTHEYYKEHQSELFAVFAGRKLANIPNVEVPANTATPNARGIELIEQNIKGREKLDIKWKDFCISVTKKNLPQSPSDRYTFLNESQRLKLNKQYTSDLHLLADDKSLNITCLYTDTSKM</sequence>
<dbReference type="SUPFAM" id="SSF52540">
    <property type="entry name" value="P-loop containing nucleoside triphosphate hydrolases"/>
    <property type="match status" value="1"/>
</dbReference>
<dbReference type="Proteomes" id="UP000175691">
    <property type="component" value="Unassembled WGS sequence"/>
</dbReference>
<evidence type="ECO:0000313" key="2">
    <source>
        <dbReference type="Proteomes" id="UP000175691"/>
    </source>
</evidence>
<gene>
    <name evidence="1" type="ORF">BFC18_15880</name>
</gene>
<reference evidence="1 2" key="1">
    <citation type="submission" date="2016-08" db="EMBL/GenBank/DDBJ databases">
        <authorList>
            <person name="Seilhamer J.J."/>
        </authorList>
    </citation>
    <scope>NUCLEOTIDE SEQUENCE [LARGE SCALE GENOMIC DNA]</scope>
    <source>
        <strain evidence="1 2">KCTC 42603</strain>
    </source>
</reference>
<evidence type="ECO:0000313" key="1">
    <source>
        <dbReference type="EMBL" id="OFC69931.1"/>
    </source>
</evidence>
<dbReference type="AlphaFoldDB" id="A0A1E7Z913"/>
<comment type="caution">
    <text evidence="1">The sequence shown here is derived from an EMBL/GenBank/DDBJ whole genome shotgun (WGS) entry which is preliminary data.</text>
</comment>
<dbReference type="EMBL" id="MDHN01000033">
    <property type="protein sequence ID" value="OFC69931.1"/>
    <property type="molecule type" value="Genomic_DNA"/>
</dbReference>
<protein>
    <recommendedName>
        <fullName evidence="3">Sulfotransferase domain-containing protein</fullName>
    </recommendedName>
</protein>
<keyword evidence="2" id="KW-1185">Reference proteome</keyword>
<evidence type="ECO:0008006" key="3">
    <source>
        <dbReference type="Google" id="ProtNLM"/>
    </source>
</evidence>
<proteinExistence type="predicted"/>
<name>A0A1E7Z913_9ALTE</name>
<dbReference type="STRING" id="1656094.BFC18_15880"/>
<dbReference type="InterPro" id="IPR027417">
    <property type="entry name" value="P-loop_NTPase"/>
</dbReference>
<accession>A0A1E7Z913</accession>
<organism evidence="1 2">
    <name type="scientific">Alteromonas confluentis</name>
    <dbReference type="NCBI Taxonomy" id="1656094"/>
    <lineage>
        <taxon>Bacteria</taxon>
        <taxon>Pseudomonadati</taxon>
        <taxon>Pseudomonadota</taxon>
        <taxon>Gammaproteobacteria</taxon>
        <taxon>Alteromonadales</taxon>
        <taxon>Alteromonadaceae</taxon>
        <taxon>Alteromonas/Salinimonas group</taxon>
        <taxon>Alteromonas</taxon>
    </lineage>
</organism>